<name>A0A7V7UC30_9FIRM</name>
<dbReference type="InterPro" id="IPR001173">
    <property type="entry name" value="Glyco_trans_2-like"/>
</dbReference>
<protein>
    <submittedName>
        <fullName evidence="2">Glycosyltransferase</fullName>
    </submittedName>
</protein>
<accession>A0A7V7UC30</accession>
<sequence>MERTFVSVIMPAFNANKKYIKEAVLSILNQTYADFELIIIDDGSNIPVSELISDINDSRIKIITNEKNMGLPFSLNRGIKVAVGEYVFRMDADDICVNTRLEKQVSFLNSNLDIDIVASYALTFGAIKKRYKSKTLDKEIKAEMFWQNPIVHPTVAFRKSYFEKNKIEYSDEYLAEDYELWSRLAFENHCRFHVIPETLLYYRMHDSQVTSKKREKLLESEEKIFKRNLKLLNINISDSNFEALYKIKSNHSSFVDIVLALNTMRLIRRSIKSELSKSILMMIFLKSAIKNLLKK</sequence>
<organism evidence="2 3">
    <name type="scientific">Candidatus Galacturonatibacter soehngenii</name>
    <dbReference type="NCBI Taxonomy" id="2307010"/>
    <lineage>
        <taxon>Bacteria</taxon>
        <taxon>Bacillati</taxon>
        <taxon>Bacillota</taxon>
        <taxon>Clostridia</taxon>
        <taxon>Lachnospirales</taxon>
        <taxon>Lachnospiraceae</taxon>
        <taxon>Candidatus Galacturonatibacter</taxon>
    </lineage>
</organism>
<gene>
    <name evidence="2" type="ORF">F7O84_11885</name>
</gene>
<dbReference type="EMBL" id="WAGX01000005">
    <property type="protein sequence ID" value="KAB1438244.1"/>
    <property type="molecule type" value="Genomic_DNA"/>
</dbReference>
<dbReference type="GO" id="GO:0016758">
    <property type="term" value="F:hexosyltransferase activity"/>
    <property type="evidence" value="ECO:0007669"/>
    <property type="project" value="UniProtKB-ARBA"/>
</dbReference>
<dbReference type="OrthoDB" id="9815829at2"/>
<reference evidence="2 3" key="2">
    <citation type="submission" date="2020-02" db="EMBL/GenBank/DDBJ databases">
        <title>Candidatus Galacturonibacter soehngenii shows hetero-acetogenic catabolism of galacturonic acid but lacks a canonical carbon monoxide dehydrogenase/acetyl-CoA synthase complex.</title>
        <authorList>
            <person name="Diender M."/>
            <person name="Stouten G.R."/>
            <person name="Petersen J.F."/>
            <person name="Nielsen P.H."/>
            <person name="Dueholm M.S."/>
            <person name="Pronk J.T."/>
            <person name="Van Loosdrecht M.C.M."/>
        </authorList>
    </citation>
    <scope>NUCLEOTIDE SEQUENCE [LARGE SCALE GENOMIC DNA]</scope>
    <source>
        <strain evidence="2">GalUA</strain>
    </source>
</reference>
<dbReference type="Gene3D" id="3.90.550.10">
    <property type="entry name" value="Spore Coat Polysaccharide Biosynthesis Protein SpsA, Chain A"/>
    <property type="match status" value="1"/>
</dbReference>
<evidence type="ECO:0000313" key="3">
    <source>
        <dbReference type="Proteomes" id="UP000461768"/>
    </source>
</evidence>
<dbReference type="InterPro" id="IPR029044">
    <property type="entry name" value="Nucleotide-diphossugar_trans"/>
</dbReference>
<dbReference type="PANTHER" id="PTHR22916">
    <property type="entry name" value="GLYCOSYLTRANSFERASE"/>
    <property type="match status" value="1"/>
</dbReference>
<reference evidence="2 3" key="1">
    <citation type="submission" date="2019-09" db="EMBL/GenBank/DDBJ databases">
        <authorList>
            <person name="Valk L.C."/>
        </authorList>
    </citation>
    <scope>NUCLEOTIDE SEQUENCE [LARGE SCALE GENOMIC DNA]</scope>
    <source>
        <strain evidence="2">GalUA</strain>
    </source>
</reference>
<dbReference type="RefSeq" id="WP_151145340.1">
    <property type="nucleotide sequence ID" value="NZ_WAGX01000005.1"/>
</dbReference>
<comment type="caution">
    <text evidence="2">The sequence shown here is derived from an EMBL/GenBank/DDBJ whole genome shotgun (WGS) entry which is preliminary data.</text>
</comment>
<dbReference type="Proteomes" id="UP000461768">
    <property type="component" value="Unassembled WGS sequence"/>
</dbReference>
<dbReference type="SUPFAM" id="SSF53448">
    <property type="entry name" value="Nucleotide-diphospho-sugar transferases"/>
    <property type="match status" value="1"/>
</dbReference>
<proteinExistence type="predicted"/>
<evidence type="ECO:0000259" key="1">
    <source>
        <dbReference type="Pfam" id="PF00535"/>
    </source>
</evidence>
<dbReference type="AlphaFoldDB" id="A0A7V7UC30"/>
<feature type="domain" description="Glycosyltransferase 2-like" evidence="1">
    <location>
        <begin position="7"/>
        <end position="163"/>
    </location>
</feature>
<keyword evidence="3" id="KW-1185">Reference proteome</keyword>
<dbReference type="Pfam" id="PF00535">
    <property type="entry name" value="Glycos_transf_2"/>
    <property type="match status" value="1"/>
</dbReference>
<dbReference type="PANTHER" id="PTHR22916:SF3">
    <property type="entry name" value="UDP-GLCNAC:BETAGAL BETA-1,3-N-ACETYLGLUCOSAMINYLTRANSFERASE-LIKE PROTEIN 1"/>
    <property type="match status" value="1"/>
</dbReference>
<keyword evidence="2" id="KW-0808">Transferase</keyword>
<evidence type="ECO:0000313" key="2">
    <source>
        <dbReference type="EMBL" id="KAB1438244.1"/>
    </source>
</evidence>